<evidence type="ECO:0000313" key="2">
    <source>
        <dbReference type="EMBL" id="KAF2813854.1"/>
    </source>
</evidence>
<name>A0A6A6Z0Q6_9PEZI</name>
<dbReference type="PANTHER" id="PTHR21310:SF15">
    <property type="entry name" value="AMINOGLYCOSIDE PHOSPHOTRANSFERASE DOMAIN-CONTAINING PROTEIN"/>
    <property type="match status" value="1"/>
</dbReference>
<dbReference type="Proteomes" id="UP000504636">
    <property type="component" value="Unplaced"/>
</dbReference>
<protein>
    <recommendedName>
        <fullName evidence="1">Aminoglycoside phosphotransferase domain-containing protein</fullName>
    </recommendedName>
</protein>
<keyword evidence="3" id="KW-1185">Reference proteome</keyword>
<proteinExistence type="predicted"/>
<dbReference type="PANTHER" id="PTHR21310">
    <property type="entry name" value="AMINOGLYCOSIDE PHOSPHOTRANSFERASE-RELATED-RELATED"/>
    <property type="match status" value="1"/>
</dbReference>
<reference evidence="4" key="3">
    <citation type="submission" date="2025-04" db="UniProtKB">
        <authorList>
            <consortium name="RefSeq"/>
        </authorList>
    </citation>
    <scope>IDENTIFICATION</scope>
    <source>
        <strain evidence="4">CBS 304.34</strain>
    </source>
</reference>
<dbReference type="InterPro" id="IPR051678">
    <property type="entry name" value="AGP_Transferase"/>
</dbReference>
<dbReference type="OrthoDB" id="3870463at2759"/>
<dbReference type="AlphaFoldDB" id="A0A6A6Z0Q6"/>
<gene>
    <name evidence="2 4" type="ORF">BDZ99DRAFT_567578</name>
</gene>
<evidence type="ECO:0000259" key="1">
    <source>
        <dbReference type="Pfam" id="PF01636"/>
    </source>
</evidence>
<dbReference type="EMBL" id="MU003695">
    <property type="protein sequence ID" value="KAF2813854.1"/>
    <property type="molecule type" value="Genomic_DNA"/>
</dbReference>
<dbReference type="InterPro" id="IPR002575">
    <property type="entry name" value="Aminoglycoside_PTrfase"/>
</dbReference>
<evidence type="ECO:0000313" key="4">
    <source>
        <dbReference type="RefSeq" id="XP_033580818.1"/>
    </source>
</evidence>
<feature type="domain" description="Aminoglycoside phosphotransferase" evidence="1">
    <location>
        <begin position="115"/>
        <end position="308"/>
    </location>
</feature>
<reference evidence="4" key="2">
    <citation type="submission" date="2020-04" db="EMBL/GenBank/DDBJ databases">
        <authorList>
            <consortium name="NCBI Genome Project"/>
        </authorList>
    </citation>
    <scope>NUCLEOTIDE SEQUENCE</scope>
    <source>
        <strain evidence="4">CBS 304.34</strain>
    </source>
</reference>
<reference evidence="2 4" key="1">
    <citation type="journal article" date="2020" name="Stud. Mycol.">
        <title>101 Dothideomycetes genomes: a test case for predicting lifestyles and emergence of pathogens.</title>
        <authorList>
            <person name="Haridas S."/>
            <person name="Albert R."/>
            <person name="Binder M."/>
            <person name="Bloem J."/>
            <person name="Labutti K."/>
            <person name="Salamov A."/>
            <person name="Andreopoulos B."/>
            <person name="Baker S."/>
            <person name="Barry K."/>
            <person name="Bills G."/>
            <person name="Bluhm B."/>
            <person name="Cannon C."/>
            <person name="Castanera R."/>
            <person name="Culley D."/>
            <person name="Daum C."/>
            <person name="Ezra D."/>
            <person name="Gonzalez J."/>
            <person name="Henrissat B."/>
            <person name="Kuo A."/>
            <person name="Liang C."/>
            <person name="Lipzen A."/>
            <person name="Lutzoni F."/>
            <person name="Magnuson J."/>
            <person name="Mondo S."/>
            <person name="Nolan M."/>
            <person name="Ohm R."/>
            <person name="Pangilinan J."/>
            <person name="Park H.-J."/>
            <person name="Ramirez L."/>
            <person name="Alfaro M."/>
            <person name="Sun H."/>
            <person name="Tritt A."/>
            <person name="Yoshinaga Y."/>
            <person name="Zwiers L.-H."/>
            <person name="Turgeon B."/>
            <person name="Goodwin S."/>
            <person name="Spatafora J."/>
            <person name="Crous P."/>
            <person name="Grigoriev I."/>
        </authorList>
    </citation>
    <scope>NUCLEOTIDE SEQUENCE</scope>
    <source>
        <strain evidence="2 4">CBS 304.34</strain>
    </source>
</reference>
<accession>A0A6A6Z0Q6</accession>
<dbReference type="Pfam" id="PF01636">
    <property type="entry name" value="APH"/>
    <property type="match status" value="1"/>
</dbReference>
<sequence length="426" mass="46841">MDQQTDLTNVMEEPASSLGSASWIGADDYDEGDEFHERATKFFASVKWDVLASHASTIRNGIPCDFGESFSIGHFNMVRLIAFEDGIRWIARLRLPELKAAFGDREGLDGLNTIKVEIASMKFLGTKTSIPVPAVHGYSVDAMNDIGAPYILMDYIHGTVATELRDAKECAAYPSFGTPAQDRKFMQQMADIHVQLSLVTFDQVGGLYYDESTDDFSVGPELETGKGPWRLSTDYYSALADHALKVCVADADEDVQSSASLSLPVLFKHLMSAYGNAGGTFRLANRDFGAHNLLVNDDFDIIGVIDFDGIIAAPLEVAAQYPTFAGLDQQPPGNVVNRPFAIETHKKSEIRRREYKEMVKMSEARLGIADTTQAALSACLESDAAIVCHGMFNYAGHQKSVNDKWMDGYSRLLRQHIKSEASSSKC</sequence>
<dbReference type="GeneID" id="54468593"/>
<evidence type="ECO:0000313" key="3">
    <source>
        <dbReference type="Proteomes" id="UP000504636"/>
    </source>
</evidence>
<organism evidence="2">
    <name type="scientific">Mytilinidion resinicola</name>
    <dbReference type="NCBI Taxonomy" id="574789"/>
    <lineage>
        <taxon>Eukaryota</taxon>
        <taxon>Fungi</taxon>
        <taxon>Dikarya</taxon>
        <taxon>Ascomycota</taxon>
        <taxon>Pezizomycotina</taxon>
        <taxon>Dothideomycetes</taxon>
        <taxon>Pleosporomycetidae</taxon>
        <taxon>Mytilinidiales</taxon>
        <taxon>Mytilinidiaceae</taxon>
        <taxon>Mytilinidion</taxon>
    </lineage>
</organism>
<dbReference type="RefSeq" id="XP_033580818.1">
    <property type="nucleotide sequence ID" value="XM_033727700.1"/>
</dbReference>
<dbReference type="SUPFAM" id="SSF56112">
    <property type="entry name" value="Protein kinase-like (PK-like)"/>
    <property type="match status" value="1"/>
</dbReference>
<dbReference type="InterPro" id="IPR011009">
    <property type="entry name" value="Kinase-like_dom_sf"/>
</dbReference>